<proteinExistence type="predicted"/>
<evidence type="ECO:0000256" key="2">
    <source>
        <dbReference type="SAM" id="SignalP"/>
    </source>
</evidence>
<evidence type="ECO:0000313" key="4">
    <source>
        <dbReference type="Proteomes" id="UP001611415"/>
    </source>
</evidence>
<evidence type="ECO:0000256" key="1">
    <source>
        <dbReference type="SAM" id="MobiDB-lite"/>
    </source>
</evidence>
<feature type="chain" id="PRO_5045931036" evidence="2">
    <location>
        <begin position="28"/>
        <end position="101"/>
    </location>
</feature>
<protein>
    <submittedName>
        <fullName evidence="3">Uncharacterized protein</fullName>
    </submittedName>
</protein>
<sequence>MRLRTATLLASAAIAAFGAITAGSVTAEPLAHILPAAQFDHDPGHPGNGCPPPPLGEDGKPLPPPLGADGKPLPPPIGADGKPCPPPLGPDGRPVPPPPGH</sequence>
<keyword evidence="4" id="KW-1185">Reference proteome</keyword>
<evidence type="ECO:0000313" key="3">
    <source>
        <dbReference type="EMBL" id="MFI2476686.1"/>
    </source>
</evidence>
<dbReference type="Proteomes" id="UP001611415">
    <property type="component" value="Unassembled WGS sequence"/>
</dbReference>
<feature type="region of interest" description="Disordered" evidence="1">
    <location>
        <begin position="36"/>
        <end position="101"/>
    </location>
</feature>
<organism evidence="3 4">
    <name type="scientific">Nocardia xishanensis</name>
    <dbReference type="NCBI Taxonomy" id="238964"/>
    <lineage>
        <taxon>Bacteria</taxon>
        <taxon>Bacillati</taxon>
        <taxon>Actinomycetota</taxon>
        <taxon>Actinomycetes</taxon>
        <taxon>Mycobacteriales</taxon>
        <taxon>Nocardiaceae</taxon>
        <taxon>Nocardia</taxon>
    </lineage>
</organism>
<accession>A0ABW7X6G7</accession>
<feature type="signal peptide" evidence="2">
    <location>
        <begin position="1"/>
        <end position="27"/>
    </location>
</feature>
<dbReference type="EMBL" id="JBIRYO010000018">
    <property type="protein sequence ID" value="MFI2476686.1"/>
    <property type="molecule type" value="Genomic_DNA"/>
</dbReference>
<keyword evidence="2" id="KW-0732">Signal</keyword>
<comment type="caution">
    <text evidence="3">The sequence shown here is derived from an EMBL/GenBank/DDBJ whole genome shotgun (WGS) entry which is preliminary data.</text>
</comment>
<feature type="compositionally biased region" description="Pro residues" evidence="1">
    <location>
        <begin position="49"/>
        <end position="101"/>
    </location>
</feature>
<gene>
    <name evidence="3" type="ORF">ACH49W_25160</name>
</gene>
<reference evidence="3 4" key="1">
    <citation type="submission" date="2024-10" db="EMBL/GenBank/DDBJ databases">
        <title>The Natural Products Discovery Center: Release of the First 8490 Sequenced Strains for Exploring Actinobacteria Biosynthetic Diversity.</title>
        <authorList>
            <person name="Kalkreuter E."/>
            <person name="Kautsar S.A."/>
            <person name="Yang D."/>
            <person name="Bader C.D."/>
            <person name="Teijaro C.N."/>
            <person name="Fluegel L."/>
            <person name="Davis C.M."/>
            <person name="Simpson J.R."/>
            <person name="Lauterbach L."/>
            <person name="Steele A.D."/>
            <person name="Gui C."/>
            <person name="Meng S."/>
            <person name="Li G."/>
            <person name="Viehrig K."/>
            <person name="Ye F."/>
            <person name="Su P."/>
            <person name="Kiefer A.F."/>
            <person name="Nichols A."/>
            <person name="Cepeda A.J."/>
            <person name="Yan W."/>
            <person name="Fan B."/>
            <person name="Jiang Y."/>
            <person name="Adhikari A."/>
            <person name="Zheng C.-J."/>
            <person name="Schuster L."/>
            <person name="Cowan T.M."/>
            <person name="Smanski M.J."/>
            <person name="Chevrette M.G."/>
            <person name="De Carvalho L.P.S."/>
            <person name="Shen B."/>
        </authorList>
    </citation>
    <scope>NUCLEOTIDE SEQUENCE [LARGE SCALE GENOMIC DNA]</scope>
    <source>
        <strain evidence="3 4">NPDC019275</strain>
    </source>
</reference>
<name>A0ABW7X6G7_9NOCA</name>
<dbReference type="RefSeq" id="WP_397093976.1">
    <property type="nucleotide sequence ID" value="NZ_JBIRYO010000018.1"/>
</dbReference>